<dbReference type="SUPFAM" id="SSF52402">
    <property type="entry name" value="Adenine nucleotide alpha hydrolases-like"/>
    <property type="match status" value="1"/>
</dbReference>
<keyword evidence="2" id="KW-0067">ATP-binding</keyword>
<feature type="domain" description="tRNA(Ile)-lysidine/2-thiocytidine synthase N-terminal" evidence="3">
    <location>
        <begin position="35"/>
        <end position="215"/>
    </location>
</feature>
<dbReference type="GO" id="GO:0016740">
    <property type="term" value="F:transferase activity"/>
    <property type="evidence" value="ECO:0007669"/>
    <property type="project" value="UniProtKB-KW"/>
</dbReference>
<feature type="binding site" evidence="2">
    <location>
        <position position="144"/>
    </location>
    <ligand>
        <name>ATP</name>
        <dbReference type="ChEBI" id="CHEBI:30616"/>
    </ligand>
</feature>
<proteinExistence type="predicted"/>
<dbReference type="PANTHER" id="PTHR43686">
    <property type="entry name" value="SULFURTRANSFERASE-RELATED"/>
    <property type="match status" value="1"/>
</dbReference>
<keyword evidence="2" id="KW-0547">Nucleotide-binding</keyword>
<dbReference type="GO" id="GO:0005524">
    <property type="term" value="F:ATP binding"/>
    <property type="evidence" value="ECO:0007669"/>
    <property type="project" value="UniProtKB-KW"/>
</dbReference>
<evidence type="ECO:0000259" key="3">
    <source>
        <dbReference type="Pfam" id="PF01171"/>
    </source>
</evidence>
<reference evidence="4" key="1">
    <citation type="submission" date="2022-10" db="EMBL/GenBank/DDBJ databases">
        <authorList>
            <person name="Yu W.X."/>
        </authorList>
    </citation>
    <scope>NUCLEOTIDE SEQUENCE</scope>
    <source>
        <strain evidence="4">D04</strain>
    </source>
</reference>
<dbReference type="Proteomes" id="UP001207408">
    <property type="component" value="Unassembled WGS sequence"/>
</dbReference>
<dbReference type="Gene3D" id="3.40.50.620">
    <property type="entry name" value="HUPs"/>
    <property type="match status" value="1"/>
</dbReference>
<dbReference type="PIRSF" id="PIRSF004976">
    <property type="entry name" value="ATPase_YdaO"/>
    <property type="match status" value="1"/>
</dbReference>
<evidence type="ECO:0000313" key="4">
    <source>
        <dbReference type="EMBL" id="MCW3806744.1"/>
    </source>
</evidence>
<keyword evidence="5" id="KW-1185">Reference proteome</keyword>
<dbReference type="AlphaFoldDB" id="A0AAE3MFT9"/>
<dbReference type="InterPro" id="IPR011063">
    <property type="entry name" value="TilS/TtcA_N"/>
</dbReference>
<protein>
    <submittedName>
        <fullName evidence="4">tRNA 2-thiocytidine biosynthesis TtcA family protein</fullName>
    </submittedName>
</protein>
<dbReference type="InterPro" id="IPR035107">
    <property type="entry name" value="tRNA_thiolation_TtcA_Ctu1"/>
</dbReference>
<feature type="binding site" evidence="2">
    <location>
        <position position="139"/>
    </location>
    <ligand>
        <name>ATP</name>
        <dbReference type="ChEBI" id="CHEBI:30616"/>
    </ligand>
</feature>
<dbReference type="CDD" id="cd24138">
    <property type="entry name" value="TtcA-like"/>
    <property type="match status" value="1"/>
</dbReference>
<accession>A0AAE3MFT9</accession>
<dbReference type="Pfam" id="PF01171">
    <property type="entry name" value="ATP_bind_3"/>
    <property type="match status" value="1"/>
</dbReference>
<organism evidence="4 5">
    <name type="scientific">Plebeiibacterium marinum</name>
    <dbReference type="NCBI Taxonomy" id="2992111"/>
    <lineage>
        <taxon>Bacteria</taxon>
        <taxon>Pseudomonadati</taxon>
        <taxon>Bacteroidota</taxon>
        <taxon>Bacteroidia</taxon>
        <taxon>Marinilabiliales</taxon>
        <taxon>Marinilabiliaceae</taxon>
        <taxon>Plebeiibacterium</taxon>
    </lineage>
</organism>
<evidence type="ECO:0000256" key="1">
    <source>
        <dbReference type="ARBA" id="ARBA00022679"/>
    </source>
</evidence>
<dbReference type="RefSeq" id="WP_301200459.1">
    <property type="nucleotide sequence ID" value="NZ_JAPDPI010000029.1"/>
</dbReference>
<name>A0AAE3MFT9_9BACT</name>
<feature type="binding site" evidence="2">
    <location>
        <begin position="38"/>
        <end position="40"/>
    </location>
    <ligand>
        <name>ATP</name>
        <dbReference type="ChEBI" id="CHEBI:30616"/>
    </ligand>
</feature>
<evidence type="ECO:0000313" key="5">
    <source>
        <dbReference type="Proteomes" id="UP001207408"/>
    </source>
</evidence>
<feature type="binding site" evidence="2">
    <location>
        <position position="70"/>
    </location>
    <ligand>
        <name>ATP</name>
        <dbReference type="ChEBI" id="CHEBI:30616"/>
    </ligand>
</feature>
<sequence length="245" mass="28754">MESISKTNKNFIRKIINLSGKAINQHHMIEANDRILVAVSGGKDSLALLDILYERRKFLPINYEIHAIHIITDDVPYEIDRKFLHDFCHNRNIHLHLLTTHAGIQEKQDKKPCFTCSWNRRKELFDFARKNNFKKIAFGHHLDDAIETLVMNMVMHANISSIPPTLTMFEGKIEVIRPLILNTNKEMQEYAKIKKFKSLKKECPFEDHTLRNSAREWINQLETITPQARINLYKSMGHIDHDYLP</sequence>
<evidence type="ECO:0000256" key="2">
    <source>
        <dbReference type="PIRSR" id="PIRSR004976-51"/>
    </source>
</evidence>
<feature type="binding site" evidence="2">
    <location>
        <position position="44"/>
    </location>
    <ligand>
        <name>ATP</name>
        <dbReference type="ChEBI" id="CHEBI:30616"/>
    </ligand>
</feature>
<comment type="caution">
    <text evidence="4">The sequence shown here is derived from an EMBL/GenBank/DDBJ whole genome shotgun (WGS) entry which is preliminary data.</text>
</comment>
<keyword evidence="1" id="KW-0808">Transferase</keyword>
<dbReference type="InterPro" id="IPR014729">
    <property type="entry name" value="Rossmann-like_a/b/a_fold"/>
</dbReference>
<dbReference type="EMBL" id="JAPDPI010000029">
    <property type="protein sequence ID" value="MCW3806744.1"/>
    <property type="molecule type" value="Genomic_DNA"/>
</dbReference>
<dbReference type="PANTHER" id="PTHR43686:SF1">
    <property type="entry name" value="AMINOTRAN_5 DOMAIN-CONTAINING PROTEIN"/>
    <property type="match status" value="1"/>
</dbReference>
<gene>
    <name evidence="4" type="ORF">OM074_13995</name>
</gene>
<dbReference type="GO" id="GO:0008033">
    <property type="term" value="P:tRNA processing"/>
    <property type="evidence" value="ECO:0007669"/>
    <property type="project" value="InterPro"/>
</dbReference>